<gene>
    <name evidence="2" type="ORF">DL238_00510</name>
</gene>
<dbReference type="AlphaFoldDB" id="A0A395LNJ0"/>
<keyword evidence="3" id="KW-1185">Reference proteome</keyword>
<dbReference type="InterPro" id="IPR018637">
    <property type="entry name" value="DUF2059"/>
</dbReference>
<evidence type="ECO:0000313" key="2">
    <source>
        <dbReference type="EMBL" id="RDS78462.1"/>
    </source>
</evidence>
<feature type="domain" description="DUF2059" evidence="1">
    <location>
        <begin position="165"/>
        <end position="197"/>
    </location>
</feature>
<organism evidence="2 3">
    <name type="scientific">Alteriqipengyuania lutimaris</name>
    <dbReference type="NCBI Taxonomy" id="1538146"/>
    <lineage>
        <taxon>Bacteria</taxon>
        <taxon>Pseudomonadati</taxon>
        <taxon>Pseudomonadota</taxon>
        <taxon>Alphaproteobacteria</taxon>
        <taxon>Sphingomonadales</taxon>
        <taxon>Erythrobacteraceae</taxon>
        <taxon>Alteriqipengyuania</taxon>
    </lineage>
</organism>
<protein>
    <submittedName>
        <fullName evidence="2">DUF2059 domain-containing protein</fullName>
    </submittedName>
</protein>
<evidence type="ECO:0000259" key="1">
    <source>
        <dbReference type="Pfam" id="PF09832"/>
    </source>
</evidence>
<dbReference type="Proteomes" id="UP000254101">
    <property type="component" value="Unassembled WGS sequence"/>
</dbReference>
<evidence type="ECO:0000313" key="3">
    <source>
        <dbReference type="Proteomes" id="UP000254101"/>
    </source>
</evidence>
<comment type="caution">
    <text evidence="2">The sequence shown here is derived from an EMBL/GenBank/DDBJ whole genome shotgun (WGS) entry which is preliminary data.</text>
</comment>
<dbReference type="EMBL" id="QRBB01000001">
    <property type="protein sequence ID" value="RDS78462.1"/>
    <property type="molecule type" value="Genomic_DNA"/>
</dbReference>
<proteinExistence type="predicted"/>
<dbReference type="Pfam" id="PF09832">
    <property type="entry name" value="DUF2059"/>
    <property type="match status" value="1"/>
</dbReference>
<name>A0A395LNJ0_9SPHN</name>
<reference evidence="2 3" key="1">
    <citation type="submission" date="2018-07" db="EMBL/GenBank/DDBJ databases">
        <title>Erythrobacter nanhaiensis sp. nov., a novel member of the genus Erythrobacter isolated from the South China Sea.</title>
        <authorList>
            <person name="Chen X."/>
            <person name="Liu J."/>
        </authorList>
    </citation>
    <scope>NUCLEOTIDE SEQUENCE [LARGE SCALE GENOMIC DNA]</scope>
    <source>
        <strain evidence="2 3">S-5</strain>
    </source>
</reference>
<sequence length="308" mass="33515">MAAAKDGAKLRIWSKILPVPRPNGPSRPTFQHYAMRPSASCARATKDRLPRDRNQLIDRAMKILIAAAMALLVPTALAARADGSISPPAAQQASSHARLAEAINARSVHEAAIEAVLRDMRTVMMRDPNLVLMERRCEGLVDSIMAVSGPLIIEYGNVERSVTRAEMAALFEEELTGEEARQLAAFYESESGQRILSGVNANLNFEKSIAGSVPSGPDMPVRIDERDAESDTRRMVAGMISGLSQEELEEIEREIVAIPAFPKFEALAPQVTALRLEIANRDLIPGFNERLDAAMNTAIAAQMETCGL</sequence>
<accession>A0A395LNJ0</accession>